<dbReference type="eggNOG" id="ENOG5033RMH">
    <property type="taxonomic scope" value="Bacteria"/>
</dbReference>
<dbReference type="STRING" id="1179773.BN6_76760"/>
<name>K0KBH1_SACES</name>
<dbReference type="BioCyc" id="SESP1179773:BN6_RS42750-MONOMER"/>
<dbReference type="EMBL" id="HE804045">
    <property type="protein sequence ID" value="CCH34897.1"/>
    <property type="molecule type" value="Genomic_DNA"/>
</dbReference>
<dbReference type="Proteomes" id="UP000006281">
    <property type="component" value="Chromosome"/>
</dbReference>
<keyword evidence="2" id="KW-1185">Reference proteome</keyword>
<dbReference type="SUPFAM" id="SSF69318">
    <property type="entry name" value="Integrin alpha N-terminal domain"/>
    <property type="match status" value="1"/>
</dbReference>
<evidence type="ECO:0000313" key="1">
    <source>
        <dbReference type="EMBL" id="CCH34897.1"/>
    </source>
</evidence>
<dbReference type="PATRIC" id="fig|1179773.3.peg.7752"/>
<proteinExistence type="predicted"/>
<dbReference type="AlphaFoldDB" id="K0KBH1"/>
<organism evidence="1 2">
    <name type="scientific">Saccharothrix espanaensis (strain ATCC 51144 / DSM 44229 / JCM 9112 / NBRC 15066 / NRRL 15764)</name>
    <dbReference type="NCBI Taxonomy" id="1179773"/>
    <lineage>
        <taxon>Bacteria</taxon>
        <taxon>Bacillati</taxon>
        <taxon>Actinomycetota</taxon>
        <taxon>Actinomycetes</taxon>
        <taxon>Pseudonocardiales</taxon>
        <taxon>Pseudonocardiaceae</taxon>
        <taxon>Saccharothrix</taxon>
    </lineage>
</organism>
<sequence length="231" mass="23501">MRVRQSAIVTRPPVAALLVASLAVATTVAGMVIAWSLRPPEPAAPTTGPSVDDLRCGSVACQSVVRADVGGDAVEVLIGQGVGRIRTNGASGNNIFELTIAESGAAITADSLECRDAVVSVCLVHGSVGGEVRGELLVRRGGAWSRAQLPYVASGGYLGLGDVNADGVDDVVAVQRACSPGVDCSRRFAQVFSLVGDKAELGCTTVVATQDLLPGWPDVTPAPAQLRPCGA</sequence>
<dbReference type="InterPro" id="IPR028994">
    <property type="entry name" value="Integrin_alpha_N"/>
</dbReference>
<evidence type="ECO:0000313" key="2">
    <source>
        <dbReference type="Proteomes" id="UP000006281"/>
    </source>
</evidence>
<gene>
    <name evidence="1" type="ordered locus">BN6_76760</name>
</gene>
<dbReference type="HOGENOM" id="CLU_103338_0_0_11"/>
<protein>
    <submittedName>
        <fullName evidence="1">Putative secreted protein</fullName>
    </submittedName>
</protein>
<dbReference type="KEGG" id="sesp:BN6_76760"/>
<accession>K0KBH1</accession>
<reference evidence="1 2" key="1">
    <citation type="journal article" date="2012" name="BMC Genomics">
        <title>Complete genome sequence of Saccharothrix espanaensis DSM 44229T and comparison to the other completely sequenced Pseudonocardiaceae.</title>
        <authorList>
            <person name="Strobel T."/>
            <person name="Al-Dilaimi A."/>
            <person name="Blom J."/>
            <person name="Gessner A."/>
            <person name="Kalinowski J."/>
            <person name="Luzhetska M."/>
            <person name="Puhler A."/>
            <person name="Szczepanowski R."/>
            <person name="Bechthold A."/>
            <person name="Ruckert C."/>
        </authorList>
    </citation>
    <scope>NUCLEOTIDE SEQUENCE [LARGE SCALE GENOMIC DNA]</scope>
    <source>
        <strain evidence="2">ATCC 51144 / DSM 44229 / JCM 9112 / NBRC 15066 / NRRL 15764</strain>
    </source>
</reference>